<evidence type="ECO:0000256" key="1">
    <source>
        <dbReference type="ARBA" id="ARBA00006987"/>
    </source>
</evidence>
<keyword evidence="4" id="KW-1185">Reference proteome</keyword>
<dbReference type="PANTHER" id="PTHR42928">
    <property type="entry name" value="TRICARBOXYLATE-BINDING PROTEIN"/>
    <property type="match status" value="1"/>
</dbReference>
<dbReference type="CDD" id="cd13578">
    <property type="entry name" value="PBP2_Bug27"/>
    <property type="match status" value="1"/>
</dbReference>
<dbReference type="EMBL" id="BAABFO010000018">
    <property type="protein sequence ID" value="GAA4337919.1"/>
    <property type="molecule type" value="Genomic_DNA"/>
</dbReference>
<dbReference type="PANTHER" id="PTHR42928:SF5">
    <property type="entry name" value="BLR1237 PROTEIN"/>
    <property type="match status" value="1"/>
</dbReference>
<dbReference type="InterPro" id="IPR042100">
    <property type="entry name" value="Bug_dom1"/>
</dbReference>
<dbReference type="Gene3D" id="3.40.190.150">
    <property type="entry name" value="Bordetella uptake gene, domain 1"/>
    <property type="match status" value="1"/>
</dbReference>
<protein>
    <submittedName>
        <fullName evidence="3">Tripartite tricarboxylate transporter substrate binding protein</fullName>
    </submittedName>
</protein>
<dbReference type="InterPro" id="IPR005064">
    <property type="entry name" value="BUG"/>
</dbReference>
<dbReference type="Gene3D" id="3.40.190.10">
    <property type="entry name" value="Periplasmic binding protein-like II"/>
    <property type="match status" value="1"/>
</dbReference>
<comment type="caution">
    <text evidence="3">The sequence shown here is derived from an EMBL/GenBank/DDBJ whole genome shotgun (WGS) entry which is preliminary data.</text>
</comment>
<comment type="similarity">
    <text evidence="1">Belongs to the UPF0065 (bug) family.</text>
</comment>
<feature type="signal peptide" evidence="2">
    <location>
        <begin position="1"/>
        <end position="30"/>
    </location>
</feature>
<dbReference type="Proteomes" id="UP001501671">
    <property type="component" value="Unassembled WGS sequence"/>
</dbReference>
<feature type="chain" id="PRO_5045355433" evidence="2">
    <location>
        <begin position="31"/>
        <end position="334"/>
    </location>
</feature>
<organism evidence="3 4">
    <name type="scientific">Pigmentiphaga soli</name>
    <dbReference type="NCBI Taxonomy" id="1007095"/>
    <lineage>
        <taxon>Bacteria</taxon>
        <taxon>Pseudomonadati</taxon>
        <taxon>Pseudomonadota</taxon>
        <taxon>Betaproteobacteria</taxon>
        <taxon>Burkholderiales</taxon>
        <taxon>Alcaligenaceae</taxon>
        <taxon>Pigmentiphaga</taxon>
    </lineage>
</organism>
<evidence type="ECO:0000313" key="4">
    <source>
        <dbReference type="Proteomes" id="UP001501671"/>
    </source>
</evidence>
<name>A0ABP8HE84_9BURK</name>
<dbReference type="SUPFAM" id="SSF53850">
    <property type="entry name" value="Periplasmic binding protein-like II"/>
    <property type="match status" value="1"/>
</dbReference>
<evidence type="ECO:0000313" key="3">
    <source>
        <dbReference type="EMBL" id="GAA4337919.1"/>
    </source>
</evidence>
<dbReference type="PIRSF" id="PIRSF017082">
    <property type="entry name" value="YflP"/>
    <property type="match status" value="1"/>
</dbReference>
<dbReference type="Pfam" id="PF03401">
    <property type="entry name" value="TctC"/>
    <property type="match status" value="1"/>
</dbReference>
<evidence type="ECO:0000256" key="2">
    <source>
        <dbReference type="SAM" id="SignalP"/>
    </source>
</evidence>
<accession>A0ABP8HE84</accession>
<sequence>MIHCIPGLARRLMMSALAACALGGAPAARAEGDAAGFPDKPVRLVVPFAAGGSNDIMARYVASKLGPRLGQSVVVDNKAGANSIIGSEFVSTSAPDGYTLLIISNAFTTNPAVYHKLPYDPVKSFTPVALLGTGPNVLAVWPGLGVKSLAELVALAKSRRAEPLTYASSGLGGIHHFTGEIFQETAGITMTHIPYKGAGNGMNDVMSGHVQVLVNTVASALPQIRNGSLKAVAIDNPTRIPVLPDIPTIAESYPQWKSNAVWWGIIGPAGMPAPVVQRLNREINAVLRTPEVRDWMQAQSAQAAPSSPDEFGQRIGQEITKYKALAQSAHIAIN</sequence>
<gene>
    <name evidence="3" type="ORF">GCM10023144_34300</name>
</gene>
<proteinExistence type="inferred from homology"/>
<dbReference type="RefSeq" id="WP_345251095.1">
    <property type="nucleotide sequence ID" value="NZ_BAABFO010000018.1"/>
</dbReference>
<keyword evidence="2" id="KW-0732">Signal</keyword>
<reference evidence="4" key="1">
    <citation type="journal article" date="2019" name="Int. J. Syst. Evol. Microbiol.">
        <title>The Global Catalogue of Microorganisms (GCM) 10K type strain sequencing project: providing services to taxonomists for standard genome sequencing and annotation.</title>
        <authorList>
            <consortium name="The Broad Institute Genomics Platform"/>
            <consortium name="The Broad Institute Genome Sequencing Center for Infectious Disease"/>
            <person name="Wu L."/>
            <person name="Ma J."/>
        </authorList>
    </citation>
    <scope>NUCLEOTIDE SEQUENCE [LARGE SCALE GENOMIC DNA]</scope>
    <source>
        <strain evidence="4">JCM 17666</strain>
    </source>
</reference>